<dbReference type="RefSeq" id="WP_147122858.1">
    <property type="nucleotide sequence ID" value="NZ_VOPY01000002.1"/>
</dbReference>
<dbReference type="EMBL" id="VOPY01000002">
    <property type="protein sequence ID" value="TXC68903.1"/>
    <property type="molecule type" value="Genomic_DNA"/>
</dbReference>
<comment type="caution">
    <text evidence="1">The sequence shown here is derived from an EMBL/GenBank/DDBJ whole genome shotgun (WGS) entry which is preliminary data.</text>
</comment>
<dbReference type="Proteomes" id="UP000321129">
    <property type="component" value="Unassembled WGS sequence"/>
</dbReference>
<gene>
    <name evidence="1" type="ORF">FSZ31_08055</name>
</gene>
<name>A0A5C6U7B0_9SPHN</name>
<keyword evidence="2" id="KW-1185">Reference proteome</keyword>
<dbReference type="Gene3D" id="3.40.50.1820">
    <property type="entry name" value="alpha/beta hydrolase"/>
    <property type="match status" value="1"/>
</dbReference>
<sequence length="226" mass="23896">MSAPALAEQIVRDGPATGPVVLFVLPLFEEANRLRRTVRLAMRALAEREVGSILPDLPGQNESLVPTHEATLSSWRTALADHVAANGRPILIASIRGGALIDDAAVAAHWRFAPVRGASLLKTMMRTRIAGDREAGRDTSMAELEAKAANEAVRLAGNILSPAMIAELREAEPVAIAPCRSVPLGTGEDALPGRPLWLQAEPGEDAGLAAAIADDITTWMTSCANF</sequence>
<evidence type="ECO:0000313" key="2">
    <source>
        <dbReference type="Proteomes" id="UP000321129"/>
    </source>
</evidence>
<evidence type="ECO:0000313" key="1">
    <source>
        <dbReference type="EMBL" id="TXC68903.1"/>
    </source>
</evidence>
<organism evidence="1 2">
    <name type="scientific">Flavisphingopyxis soli</name>
    <dbReference type="NCBI Taxonomy" id="2601267"/>
    <lineage>
        <taxon>Bacteria</taxon>
        <taxon>Pseudomonadati</taxon>
        <taxon>Pseudomonadota</taxon>
        <taxon>Alphaproteobacteria</taxon>
        <taxon>Sphingomonadales</taxon>
        <taxon>Sphingopyxidaceae</taxon>
        <taxon>Flavisphingopyxis</taxon>
    </lineage>
</organism>
<dbReference type="AlphaFoldDB" id="A0A5C6U7B0"/>
<proteinExistence type="predicted"/>
<dbReference type="OrthoDB" id="7390151at2"/>
<evidence type="ECO:0008006" key="3">
    <source>
        <dbReference type="Google" id="ProtNLM"/>
    </source>
</evidence>
<protein>
    <recommendedName>
        <fullName evidence="3">Alpha/beta hydrolase</fullName>
    </recommendedName>
</protein>
<reference evidence="1 2" key="1">
    <citation type="submission" date="2019-08" db="EMBL/GenBank/DDBJ databases">
        <title>Sphingorhabdus soil sp. nov., isolated from arctic soil.</title>
        <authorList>
            <person name="Liu Y."/>
        </authorList>
    </citation>
    <scope>NUCLEOTIDE SEQUENCE [LARGE SCALE GENOMIC DNA]</scope>
    <source>
        <strain evidence="1 2">D-2Q-5-6</strain>
    </source>
</reference>
<dbReference type="SUPFAM" id="SSF53474">
    <property type="entry name" value="alpha/beta-Hydrolases"/>
    <property type="match status" value="1"/>
</dbReference>
<dbReference type="InterPro" id="IPR029058">
    <property type="entry name" value="AB_hydrolase_fold"/>
</dbReference>
<accession>A0A5C6U7B0</accession>